<dbReference type="RefSeq" id="WP_354663018.1">
    <property type="nucleotide sequence ID" value="NZ_JBEXAC010000002.1"/>
</dbReference>
<dbReference type="EMBL" id="JBEXAC010000002">
    <property type="protein sequence ID" value="MET7000459.1"/>
    <property type="molecule type" value="Genomic_DNA"/>
</dbReference>
<dbReference type="SUPFAM" id="SSF56935">
    <property type="entry name" value="Porins"/>
    <property type="match status" value="1"/>
</dbReference>
<dbReference type="InterPro" id="IPR012910">
    <property type="entry name" value="Plug_dom"/>
</dbReference>
<evidence type="ECO:0000256" key="1">
    <source>
        <dbReference type="ARBA" id="ARBA00004571"/>
    </source>
</evidence>
<dbReference type="Pfam" id="PF07715">
    <property type="entry name" value="Plug"/>
    <property type="match status" value="1"/>
</dbReference>
<feature type="chain" id="PRO_5045728767" evidence="12">
    <location>
        <begin position="18"/>
        <end position="1094"/>
    </location>
</feature>
<evidence type="ECO:0000256" key="2">
    <source>
        <dbReference type="ARBA" id="ARBA00022448"/>
    </source>
</evidence>
<sequence>MKLTAFLLLIACLHISAKGVSQQVTISVKKVSLKKFFKEVTRQTGMSVVYDEALLAVTTPVTIDVKDVPVKEVLDKCLKDQPISYIIEGNSLIIKGLPVKAPVTVTDTLIRVSGRITDEKGEPVPGGNVRIKGASIGTAADANGNYSLQLRGPKDTLVYTYIGSVEQEIPAAGRAVINVKLVSQTSPLSEVVVVGYGTQKKADVTGSIATVKGEVLTKAPTPNLANALTGKITGVITTQQSGKPGFDDPTFLIRGKSTFGDNTALVLVDGVERSMSRIDPNEIESVTVLKDAASAAVYGARGANGVVLITTKRGKAGKTKFSYTGNVGFQQPTIVPKLMNAYDYATYLNIAKVNQGEAPRFTPDQVEKFRTGELPSTNWWKSTLKDRAAIQQHNLTLSGGNATGTKYFVSLGYLDQDGLYDLSSFKRYNLRANIDNQVTPSLAISLDIGGRFENLSQSAVGDGLFSTIINSKPTERAYVPDAVKAGGLGSNGQNASPVGQANNSGYNKTNNNVFQGTLQAVYTAPFVKGLSAKLRYSYDRFFSDAKTFTTNYTYYNYDRVNDLYTPFKSGGGTNLYDGSSNDGLRTLQTFLNYDREFGMHNVSGLLLFEQSAYNSQNLQASRVQYISTAIDQLFAGPTLNQTNGGSATETARRGYVGRVNYEYAHKYMFQANFRYDGSFNFPNGKRWGFFPAVSAGWRIDQETFMKDVSFISNLKLRASYGQFGNDRVPAFQYLSGFRFGPGSVIGGNYQSGIGDIGIPNPDITWETATNTDIGLEFGILDGKVSGEVNYFYKRTKNILLPRNASVPETFGATLPYENIGVVDNKGMEAVLRYRNRFGEVTLLAEGNITYSRSKVIFMDEPTDVESRIKRTGQPFDQFFALEGIGIFQTQDEINKAPDQDGNGNQSIKPGDLKYLDYNNDGKIDGKDIHRVGKGDIPNVIFGFNLSMNYKGFDLTAAFQGATGFQQYLRFDPFNLEANALAMFKDSWTPDNPGAKYPALYAGTRQNNRLSSSFWLYDATYLKLRNLELAYTIGKNELFRKAGIQHVRVFVSGNNLLRFSKMKDFDPETPNINPDSKAYYYPQMKTYNLGVNVEF</sequence>
<dbReference type="InterPro" id="IPR036942">
    <property type="entry name" value="Beta-barrel_TonB_sf"/>
</dbReference>
<evidence type="ECO:0000256" key="12">
    <source>
        <dbReference type="SAM" id="SignalP"/>
    </source>
</evidence>
<keyword evidence="15" id="KW-1185">Reference proteome</keyword>
<comment type="subcellular location">
    <subcellularLocation>
        <location evidence="1 10">Cell outer membrane</location>
        <topology evidence="1 10">Multi-pass membrane protein</topology>
    </subcellularLocation>
</comment>
<dbReference type="SMART" id="SM00965">
    <property type="entry name" value="STN"/>
    <property type="match status" value="1"/>
</dbReference>
<keyword evidence="4" id="KW-0406">Ion transport</keyword>
<dbReference type="Gene3D" id="2.170.130.10">
    <property type="entry name" value="TonB-dependent receptor, plug domain"/>
    <property type="match status" value="1"/>
</dbReference>
<keyword evidence="4" id="KW-0410">Iron transport</keyword>
<dbReference type="NCBIfam" id="TIGR04056">
    <property type="entry name" value="OMP_RagA_SusC"/>
    <property type="match status" value="1"/>
</dbReference>
<dbReference type="InterPro" id="IPR018247">
    <property type="entry name" value="EF_Hand_1_Ca_BS"/>
</dbReference>
<keyword evidence="8 10" id="KW-0472">Membrane</keyword>
<evidence type="ECO:0000256" key="3">
    <source>
        <dbReference type="ARBA" id="ARBA00022452"/>
    </source>
</evidence>
<evidence type="ECO:0000256" key="9">
    <source>
        <dbReference type="ARBA" id="ARBA00023237"/>
    </source>
</evidence>
<dbReference type="InterPro" id="IPR011662">
    <property type="entry name" value="Secretin/TonB_short_N"/>
</dbReference>
<comment type="caution">
    <text evidence="14">The sequence shown here is derived from an EMBL/GenBank/DDBJ whole genome shotgun (WGS) entry which is preliminary data.</text>
</comment>
<feature type="domain" description="Secretin/TonB short N-terminal" evidence="13">
    <location>
        <begin position="46"/>
        <end position="97"/>
    </location>
</feature>
<dbReference type="NCBIfam" id="TIGR04057">
    <property type="entry name" value="SusC_RagA_signa"/>
    <property type="match status" value="1"/>
</dbReference>
<reference evidence="14 15" key="1">
    <citation type="submission" date="2024-06" db="EMBL/GenBank/DDBJ databases">
        <title>Chitinophaga defluvii sp. nov., isolated from municipal sewage.</title>
        <authorList>
            <person name="Zhang L."/>
        </authorList>
    </citation>
    <scope>NUCLEOTIDE SEQUENCE [LARGE SCALE GENOMIC DNA]</scope>
    <source>
        <strain evidence="14 15">H8</strain>
    </source>
</reference>
<protein>
    <submittedName>
        <fullName evidence="14">TonB-dependent receptor</fullName>
    </submittedName>
</protein>
<dbReference type="Pfam" id="PF07660">
    <property type="entry name" value="STN"/>
    <property type="match status" value="1"/>
</dbReference>
<evidence type="ECO:0000256" key="8">
    <source>
        <dbReference type="ARBA" id="ARBA00023136"/>
    </source>
</evidence>
<gene>
    <name evidence="14" type="ORF">ABR189_23915</name>
</gene>
<keyword evidence="12" id="KW-0732">Signal</keyword>
<evidence type="ECO:0000256" key="10">
    <source>
        <dbReference type="PROSITE-ProRule" id="PRU01360"/>
    </source>
</evidence>
<keyword evidence="6" id="KW-0408">Iron</keyword>
<evidence type="ECO:0000256" key="4">
    <source>
        <dbReference type="ARBA" id="ARBA00022496"/>
    </source>
</evidence>
<keyword evidence="3 10" id="KW-1134">Transmembrane beta strand</keyword>
<evidence type="ECO:0000259" key="13">
    <source>
        <dbReference type="SMART" id="SM00965"/>
    </source>
</evidence>
<evidence type="ECO:0000313" key="15">
    <source>
        <dbReference type="Proteomes" id="UP001549749"/>
    </source>
</evidence>
<proteinExistence type="inferred from homology"/>
<evidence type="ECO:0000256" key="5">
    <source>
        <dbReference type="ARBA" id="ARBA00022692"/>
    </source>
</evidence>
<keyword evidence="7 11" id="KW-0798">TonB box</keyword>
<evidence type="ECO:0000313" key="14">
    <source>
        <dbReference type="EMBL" id="MET7000459.1"/>
    </source>
</evidence>
<keyword evidence="5 10" id="KW-0812">Transmembrane</keyword>
<dbReference type="Proteomes" id="UP001549749">
    <property type="component" value="Unassembled WGS sequence"/>
</dbReference>
<evidence type="ECO:0000256" key="7">
    <source>
        <dbReference type="ARBA" id="ARBA00023077"/>
    </source>
</evidence>
<dbReference type="PROSITE" id="PS52016">
    <property type="entry name" value="TONB_DEPENDENT_REC_3"/>
    <property type="match status" value="1"/>
</dbReference>
<dbReference type="Gene3D" id="2.60.40.1120">
    <property type="entry name" value="Carboxypeptidase-like, regulatory domain"/>
    <property type="match status" value="1"/>
</dbReference>
<dbReference type="InterPro" id="IPR023997">
    <property type="entry name" value="TonB-dep_OMP_SusC/RagA_CS"/>
</dbReference>
<feature type="signal peptide" evidence="12">
    <location>
        <begin position="1"/>
        <end position="17"/>
    </location>
</feature>
<keyword evidence="14" id="KW-0675">Receptor</keyword>
<dbReference type="SUPFAM" id="SSF49464">
    <property type="entry name" value="Carboxypeptidase regulatory domain-like"/>
    <property type="match status" value="1"/>
</dbReference>
<keyword evidence="9 10" id="KW-0998">Cell outer membrane</keyword>
<dbReference type="InterPro" id="IPR008969">
    <property type="entry name" value="CarboxyPept-like_regulatory"/>
</dbReference>
<dbReference type="Pfam" id="PF13715">
    <property type="entry name" value="CarbopepD_reg_2"/>
    <property type="match status" value="1"/>
</dbReference>
<comment type="similarity">
    <text evidence="10 11">Belongs to the TonB-dependent receptor family.</text>
</comment>
<accession>A0ABV2TEB9</accession>
<dbReference type="PROSITE" id="PS00018">
    <property type="entry name" value="EF_HAND_1"/>
    <property type="match status" value="1"/>
</dbReference>
<dbReference type="InterPro" id="IPR000531">
    <property type="entry name" value="Beta-barrel_TonB"/>
</dbReference>
<dbReference type="Pfam" id="PF00593">
    <property type="entry name" value="TonB_dep_Rec_b-barrel"/>
    <property type="match status" value="1"/>
</dbReference>
<name>A0ABV2TEB9_9BACT</name>
<keyword evidence="2 10" id="KW-0813">Transport</keyword>
<evidence type="ECO:0000256" key="11">
    <source>
        <dbReference type="RuleBase" id="RU003357"/>
    </source>
</evidence>
<dbReference type="InterPro" id="IPR039426">
    <property type="entry name" value="TonB-dep_rcpt-like"/>
</dbReference>
<evidence type="ECO:0000256" key="6">
    <source>
        <dbReference type="ARBA" id="ARBA00023004"/>
    </source>
</evidence>
<dbReference type="Gene3D" id="2.40.170.20">
    <property type="entry name" value="TonB-dependent receptor, beta-barrel domain"/>
    <property type="match status" value="1"/>
</dbReference>
<dbReference type="InterPro" id="IPR023996">
    <property type="entry name" value="TonB-dep_OMP_SusC/RagA"/>
</dbReference>
<organism evidence="14 15">
    <name type="scientific">Chitinophaga defluvii</name>
    <dbReference type="NCBI Taxonomy" id="3163343"/>
    <lineage>
        <taxon>Bacteria</taxon>
        <taxon>Pseudomonadati</taxon>
        <taxon>Bacteroidota</taxon>
        <taxon>Chitinophagia</taxon>
        <taxon>Chitinophagales</taxon>
        <taxon>Chitinophagaceae</taxon>
        <taxon>Chitinophaga</taxon>
    </lineage>
</organism>
<dbReference type="InterPro" id="IPR037066">
    <property type="entry name" value="Plug_dom_sf"/>
</dbReference>